<dbReference type="Proteomes" id="UP000178912">
    <property type="component" value="Unassembled WGS sequence"/>
</dbReference>
<protein>
    <submittedName>
        <fullName evidence="2">Uncharacterized protein</fullName>
    </submittedName>
</protein>
<dbReference type="EMBL" id="FJUX01000046">
    <property type="protein sequence ID" value="CZT00617.1"/>
    <property type="molecule type" value="Genomic_DNA"/>
</dbReference>
<sequence length="54" mass="5564">MKFSVVATLLVTIAATASACTESGISRSVGCPPIGDLSLSTTTPKRKKLLLLQS</sequence>
<keyword evidence="1" id="KW-0732">Signal</keyword>
<evidence type="ECO:0000313" key="2">
    <source>
        <dbReference type="EMBL" id="CZT00617.1"/>
    </source>
</evidence>
<dbReference type="PROSITE" id="PS51257">
    <property type="entry name" value="PROKAR_LIPOPROTEIN"/>
    <property type="match status" value="1"/>
</dbReference>
<keyword evidence="3" id="KW-1185">Reference proteome</keyword>
<feature type="chain" id="PRO_5009446408" evidence="1">
    <location>
        <begin position="20"/>
        <end position="54"/>
    </location>
</feature>
<dbReference type="AlphaFoldDB" id="A0A1E1KRI7"/>
<reference evidence="3" key="1">
    <citation type="submission" date="2016-03" db="EMBL/GenBank/DDBJ databases">
        <authorList>
            <person name="Guldener U."/>
        </authorList>
    </citation>
    <scope>NUCLEOTIDE SEQUENCE [LARGE SCALE GENOMIC DNA]</scope>
    <source>
        <strain evidence="3">04CH-RAC-A.6.1</strain>
    </source>
</reference>
<name>A0A1E1KRI7_9HELO</name>
<organism evidence="2 3">
    <name type="scientific">Rhynchosporium agropyri</name>
    <dbReference type="NCBI Taxonomy" id="914238"/>
    <lineage>
        <taxon>Eukaryota</taxon>
        <taxon>Fungi</taxon>
        <taxon>Dikarya</taxon>
        <taxon>Ascomycota</taxon>
        <taxon>Pezizomycotina</taxon>
        <taxon>Leotiomycetes</taxon>
        <taxon>Helotiales</taxon>
        <taxon>Ploettnerulaceae</taxon>
        <taxon>Rhynchosporium</taxon>
    </lineage>
</organism>
<proteinExistence type="predicted"/>
<gene>
    <name evidence="2" type="ORF">RAG0_08601</name>
</gene>
<evidence type="ECO:0000313" key="3">
    <source>
        <dbReference type="Proteomes" id="UP000178912"/>
    </source>
</evidence>
<evidence type="ECO:0000256" key="1">
    <source>
        <dbReference type="SAM" id="SignalP"/>
    </source>
</evidence>
<accession>A0A1E1KRI7</accession>
<feature type="signal peptide" evidence="1">
    <location>
        <begin position="1"/>
        <end position="19"/>
    </location>
</feature>